<dbReference type="InterPro" id="IPR025855">
    <property type="entry name" value="Replic_Relax"/>
</dbReference>
<accession>A0A327Z180</accession>
<keyword evidence="2" id="KW-1185">Reference proteome</keyword>
<dbReference type="Pfam" id="PF13814">
    <property type="entry name" value="Replic_Relax"/>
    <property type="match status" value="1"/>
</dbReference>
<protein>
    <submittedName>
        <fullName evidence="1">Protein involved in plasmid replication-relaxation</fullName>
    </submittedName>
</protein>
<evidence type="ECO:0000313" key="2">
    <source>
        <dbReference type="Proteomes" id="UP000249341"/>
    </source>
</evidence>
<gene>
    <name evidence="1" type="ORF">B0I29_12060</name>
</gene>
<name>A0A327Z180_9ACTN</name>
<dbReference type="Proteomes" id="UP000249341">
    <property type="component" value="Unassembled WGS sequence"/>
</dbReference>
<proteinExistence type="predicted"/>
<organism evidence="1 2">
    <name type="scientific">Actinoplanes lutulentus</name>
    <dbReference type="NCBI Taxonomy" id="1287878"/>
    <lineage>
        <taxon>Bacteria</taxon>
        <taxon>Bacillati</taxon>
        <taxon>Actinomycetota</taxon>
        <taxon>Actinomycetes</taxon>
        <taxon>Micromonosporales</taxon>
        <taxon>Micromonosporaceae</taxon>
        <taxon>Actinoplanes</taxon>
    </lineage>
</organism>
<comment type="caution">
    <text evidence="1">The sequence shown here is derived from an EMBL/GenBank/DDBJ whole genome shotgun (WGS) entry which is preliminary data.</text>
</comment>
<dbReference type="AlphaFoldDB" id="A0A327Z180"/>
<evidence type="ECO:0000313" key="1">
    <source>
        <dbReference type="EMBL" id="RAK28292.1"/>
    </source>
</evidence>
<reference evidence="1 2" key="1">
    <citation type="submission" date="2018-06" db="EMBL/GenBank/DDBJ databases">
        <title>Genomic Encyclopedia of Type Strains, Phase III (KMG-III): the genomes of soil and plant-associated and newly described type strains.</title>
        <authorList>
            <person name="Whitman W."/>
        </authorList>
    </citation>
    <scope>NUCLEOTIDE SEQUENCE [LARGE SCALE GENOMIC DNA]</scope>
    <source>
        <strain evidence="1 2">CGMCC 4.7090</strain>
    </source>
</reference>
<sequence length="173" mass="19049">MFAAHASLIAEAYLAVCEHGPAAGIEVSGWWPDRQAWLTWRPTGGQDVTLSPDAIVTANLTTGETAGPAAAFVEIDLATMTQTRLRDKVRRYLAYAEDQVWAGRWPHCPPLLLLMTTEARAVTFLAAAAAELERHRRQQGAVFRYRGTGAARQDLSTSTRRTVASFQSLIRPR</sequence>
<dbReference type="EMBL" id="QLMJ01000020">
    <property type="protein sequence ID" value="RAK28292.1"/>
    <property type="molecule type" value="Genomic_DNA"/>
</dbReference>